<evidence type="ECO:0000313" key="2">
    <source>
        <dbReference type="EMBL" id="AJF07266.1"/>
    </source>
</evidence>
<dbReference type="Proteomes" id="UP000035036">
    <property type="component" value="Chromosome"/>
</dbReference>
<dbReference type="EMBL" id="CP010311">
    <property type="protein sequence ID" value="AJF07266.1"/>
    <property type="molecule type" value="Genomic_DNA"/>
</dbReference>
<proteinExistence type="predicted"/>
<dbReference type="PROSITE" id="PS51257">
    <property type="entry name" value="PROKAR_LIPOPROTEIN"/>
    <property type="match status" value="1"/>
</dbReference>
<organism evidence="2 3">
    <name type="scientific">Geoalkalibacter subterraneus</name>
    <dbReference type="NCBI Taxonomy" id="483547"/>
    <lineage>
        <taxon>Bacteria</taxon>
        <taxon>Pseudomonadati</taxon>
        <taxon>Thermodesulfobacteriota</taxon>
        <taxon>Desulfuromonadia</taxon>
        <taxon>Desulfuromonadales</taxon>
        <taxon>Geoalkalibacteraceae</taxon>
        <taxon>Geoalkalibacter</taxon>
    </lineage>
</organism>
<protein>
    <recommendedName>
        <fullName evidence="4">Lipoprotein</fullName>
    </recommendedName>
</protein>
<sequence length="71" mass="8060">MFKRTLAAAALFLLLAACGDSAAKLYETAQFEEMQRNTEHASKLYREILSRYPEAPEARLARERLEALEGK</sequence>
<gene>
    <name evidence="2" type="ORF">GSUB_12815</name>
</gene>
<name>A0A0B5FUI1_9BACT</name>
<dbReference type="RefSeq" id="WP_040201127.1">
    <property type="nucleotide sequence ID" value="NZ_CP010311.1"/>
</dbReference>
<dbReference type="OrthoDB" id="9812704at2"/>
<dbReference type="AlphaFoldDB" id="A0A0B5FUI1"/>
<dbReference type="Gene3D" id="1.25.40.10">
    <property type="entry name" value="Tetratricopeptide repeat domain"/>
    <property type="match status" value="1"/>
</dbReference>
<evidence type="ECO:0000256" key="1">
    <source>
        <dbReference type="SAM" id="SignalP"/>
    </source>
</evidence>
<dbReference type="HOGENOM" id="CLU_200299_0_0_7"/>
<dbReference type="KEGG" id="gsb:GSUB_12815"/>
<reference evidence="2 3" key="1">
    <citation type="journal article" date="2015" name="Genome Announc.">
        <title>Genomes of Geoalkalibacter ferrihydriticus Z-0531T and Geoalkalibacter subterraneus Red1T, Two Haloalkaliphilic Metal-Reducing Deltaproteobacteria.</title>
        <authorList>
            <person name="Badalamenti J.P."/>
            <person name="Krajmalnik-Brown R."/>
            <person name="Torres C.I."/>
            <person name="Bond D.R."/>
        </authorList>
    </citation>
    <scope>NUCLEOTIDE SEQUENCE [LARGE SCALE GENOMIC DNA]</scope>
    <source>
        <strain evidence="2 3">Red1</strain>
    </source>
</reference>
<evidence type="ECO:0000313" key="3">
    <source>
        <dbReference type="Proteomes" id="UP000035036"/>
    </source>
</evidence>
<feature type="chain" id="PRO_5002115624" description="Lipoprotein" evidence="1">
    <location>
        <begin position="23"/>
        <end position="71"/>
    </location>
</feature>
<feature type="signal peptide" evidence="1">
    <location>
        <begin position="1"/>
        <end position="22"/>
    </location>
</feature>
<evidence type="ECO:0008006" key="4">
    <source>
        <dbReference type="Google" id="ProtNLM"/>
    </source>
</evidence>
<keyword evidence="3" id="KW-1185">Reference proteome</keyword>
<accession>A0A0B5FUI1</accession>
<dbReference type="Pfam" id="PF13428">
    <property type="entry name" value="TPR_14"/>
    <property type="match status" value="1"/>
</dbReference>
<keyword evidence="1" id="KW-0732">Signal</keyword>
<dbReference type="InterPro" id="IPR011990">
    <property type="entry name" value="TPR-like_helical_dom_sf"/>
</dbReference>